<name>A0A3B0ZHD6_9ZZZZ</name>
<evidence type="ECO:0000313" key="1">
    <source>
        <dbReference type="EMBL" id="VAW85699.1"/>
    </source>
</evidence>
<proteinExistence type="predicted"/>
<gene>
    <name evidence="1" type="ORF">MNBD_GAMMA18-615</name>
</gene>
<protein>
    <submittedName>
        <fullName evidence="1">Diguanylate cyclase/phosphodiesterase (GGDEF &amp; EAL domains) with PAS/PAC sensor(S)</fullName>
    </submittedName>
</protein>
<accession>A0A3B0ZHD6</accession>
<reference evidence="1" key="1">
    <citation type="submission" date="2018-06" db="EMBL/GenBank/DDBJ databases">
        <authorList>
            <person name="Zhirakovskaya E."/>
        </authorList>
    </citation>
    <scope>NUCLEOTIDE SEQUENCE</scope>
</reference>
<sequence>MRALSLFLLLWLAGSAVAQFDEATLRYAAAFNQVIYWDNFEGSPYRVSGPLPGENDAQGIAWVNLKAEPLVLQLPAEQRLRIDFSALGDHEKIQIWASNGSLMARELALLPGDNDRSFYLAAEPAQRLLVIESSAGQTIPLALFLSRAEEQSVTLHYLDSLVLPDIAQVALRQGTKQSTRSFYHLPARQPLRLSLVGPQRLMLEEYLYFSDQQTIGRQSYQIDAQIAGLAPQRFLVKSRMDNRLPSYVNGELRALGYRQQHYLDIPEGEHRLEISSSADLLLRVRRHNGQELLLPEMNAAVSVDTMVALPFPALTRQNYPAVVAWTEQQLAGVDKVGVADELLAWLERSALPIYQALAQRLLQDYFTYRDLAPYQNSLGDIYFRSFIPTSLAPLEGEKMVWNYPQHQAISQLATINRGRFFALSSSEESQLAFRLPQQKQQPRLRIAIDLESITEPLILEMRDQDRVVQRFKVDPAWQVWQTRQDKKPAIASLKQLGFSQSMTMSGGYGLYQPAARYSRVANAEFNLPAQQRDLQLHILPGSATKQPLFINIKQLNSQEQRLAPEHYMGLLDRLGKTARMTLFWQLLQGEQPVMDALQRSVAKQWVGVIRQLQDSNRRYLHRLDRSPFPPITDNGESQARLTQQQAVEAQQRDDWLGALEHWAQLQRHSADVTLQLAALQGRVEALVALSEQPLAERELMRYALLHPELLIREAARQQLLAYYALWGDEADYDALLVASALHEQSDALLVSLLERWASQAKMASLFTVGLVFSPDPRLTQPLLAASYQRQCWHCFDALLGGVTDPQWRAYWRGYKAIWWGDIAQAETEWRQAGGHAENLLRYLHQGDVSDLLAGTVPVTAKKVLEWPEFYQQLPGPRRWQAAGDLAVTSSAGMLKVRDKINDRQRLLHLAEQQKPLTMTVLGPRKLRLKVRLLHPTNDPEKPLDSWLRMKNNDVVWQRPLLGSRPATTLTTASIQRGYPGEAQLIEFDLTAGLNELELYVPGYNVLLDVQMDAPLRPLANYPDPQLALPLIKNAQALPRGRVVPGDASLLIPQPRDWRGSDASGSPEQRVSQLLWWAEHNQPQHQIDSLTIAAQLQQQYPQRPLLRKLARKILQRGRWQLQRNILHSAGRRTVTQPRWQPESPRMRIRNALLAPLAAHEFRLRGSNVWGVSSSSPGGSRWHIALQLEGLSRQKYPLKVMIQLGQKPPTAVTLTPEQPRHVAKLRIPAGVHQLRLWIDDEVSGQLLRVGLYQARPGEALQAWTVPSERSYFVSTVQEPLQMRLKGPQMLRVIERVDERDQAYYLHLDEGWQQLTLAPRFGASTALLRVSSLTVDEQWRAPEVRYQPRVIEPLPRLALSESFGAEPFRLYSPFEPQGHEDGSEHYYARFQQRRLTDESSEQERFLALGAQHRKHHRPLQLYHRLSAELRFRELGNPSLALEGRVEWLPQQSPWRGTLRAKSYWQKPDSQYGQLEWANYLDASIYQLYRLSLKSYHTPRLTLFARNMSRSFNPYRRGWLDQDIFTEYKAQHRYGWRLANRYTYQPWLDTAWTLGGWISSNDSLSDLWLDGMGLSASWRQMVGEGELALAISQRYFLADDERDNSYSSTTLSLQAEWGAWSERWNRWQLQGELNYQLQTGDVSFVLGVSWHGLQGRAYRDFLPGEIFFKLLRQWRLPSVGYEGGER</sequence>
<organism evidence="1">
    <name type="scientific">hydrothermal vent metagenome</name>
    <dbReference type="NCBI Taxonomy" id="652676"/>
    <lineage>
        <taxon>unclassified sequences</taxon>
        <taxon>metagenomes</taxon>
        <taxon>ecological metagenomes</taxon>
    </lineage>
</organism>
<dbReference type="EMBL" id="UOFP01000104">
    <property type="protein sequence ID" value="VAW85699.1"/>
    <property type="molecule type" value="Genomic_DNA"/>
</dbReference>